<organism evidence="1 2">
    <name type="scientific">Pseudidiomarina maritima</name>
    <dbReference type="NCBI Taxonomy" id="519453"/>
    <lineage>
        <taxon>Bacteria</taxon>
        <taxon>Pseudomonadati</taxon>
        <taxon>Pseudomonadota</taxon>
        <taxon>Gammaproteobacteria</taxon>
        <taxon>Alteromonadales</taxon>
        <taxon>Idiomarinaceae</taxon>
        <taxon>Pseudidiomarina</taxon>
    </lineage>
</organism>
<evidence type="ECO:0000313" key="2">
    <source>
        <dbReference type="Proteomes" id="UP000246964"/>
    </source>
</evidence>
<name>A0A317QDQ7_9GAMM</name>
<proteinExistence type="predicted"/>
<dbReference type="OrthoDB" id="6241000at2"/>
<reference evidence="1 2" key="1">
    <citation type="submission" date="2018-05" db="EMBL/GenBank/DDBJ databases">
        <title>Freshwater and sediment microbial communities from various areas in North America, analyzing microbe dynamics in response to fracking.</title>
        <authorList>
            <person name="Lamendella R."/>
        </authorList>
    </citation>
    <scope>NUCLEOTIDE SEQUENCE [LARGE SCALE GENOMIC DNA]</scope>
    <source>
        <strain evidence="1 2">125B1</strain>
    </source>
</reference>
<dbReference type="RefSeq" id="WP_110075019.1">
    <property type="nucleotide sequence ID" value="NZ_QGTT01000002.1"/>
</dbReference>
<dbReference type="AlphaFoldDB" id="A0A317QDQ7"/>
<accession>A0A317QDQ7</accession>
<protein>
    <submittedName>
        <fullName evidence="1">Uncharacterized protein</fullName>
    </submittedName>
</protein>
<keyword evidence="2" id="KW-1185">Reference proteome</keyword>
<comment type="caution">
    <text evidence="1">The sequence shown here is derived from an EMBL/GenBank/DDBJ whole genome shotgun (WGS) entry which is preliminary data.</text>
</comment>
<gene>
    <name evidence="1" type="ORF">DET45_10269</name>
</gene>
<dbReference type="EMBL" id="QGTT01000002">
    <property type="protein sequence ID" value="PWW15071.1"/>
    <property type="molecule type" value="Genomic_DNA"/>
</dbReference>
<sequence>MFTSFKRQLLLGLLIIAIAIIGMIVQRQWQATDSTKNRNYLYQQLLERSGQLNRDLPKLLDRQTRFERAEVVHYGMRFIYSLVGIDKYSHDEANIEQQLEPAMLRQYCQHDSLAFYREHADFLEIRYLDQNDQSLFTLRFVPTDCS</sequence>
<dbReference type="Proteomes" id="UP000246964">
    <property type="component" value="Unassembled WGS sequence"/>
</dbReference>
<evidence type="ECO:0000313" key="1">
    <source>
        <dbReference type="EMBL" id="PWW15071.1"/>
    </source>
</evidence>